<evidence type="ECO:0000313" key="2">
    <source>
        <dbReference type="Proteomes" id="UP001281410"/>
    </source>
</evidence>
<dbReference type="Proteomes" id="UP001281410">
    <property type="component" value="Unassembled WGS sequence"/>
</dbReference>
<organism evidence="1 2">
    <name type="scientific">Dipteronia sinensis</name>
    <dbReference type="NCBI Taxonomy" id="43782"/>
    <lineage>
        <taxon>Eukaryota</taxon>
        <taxon>Viridiplantae</taxon>
        <taxon>Streptophyta</taxon>
        <taxon>Embryophyta</taxon>
        <taxon>Tracheophyta</taxon>
        <taxon>Spermatophyta</taxon>
        <taxon>Magnoliopsida</taxon>
        <taxon>eudicotyledons</taxon>
        <taxon>Gunneridae</taxon>
        <taxon>Pentapetalae</taxon>
        <taxon>rosids</taxon>
        <taxon>malvids</taxon>
        <taxon>Sapindales</taxon>
        <taxon>Sapindaceae</taxon>
        <taxon>Hippocastanoideae</taxon>
        <taxon>Acereae</taxon>
        <taxon>Dipteronia</taxon>
    </lineage>
</organism>
<reference evidence="1" key="1">
    <citation type="journal article" date="2023" name="Plant J.">
        <title>Genome sequences and population genomics provide insights into the demographic history, inbreeding, and mutation load of two 'living fossil' tree species of Dipteronia.</title>
        <authorList>
            <person name="Feng Y."/>
            <person name="Comes H.P."/>
            <person name="Chen J."/>
            <person name="Zhu S."/>
            <person name="Lu R."/>
            <person name="Zhang X."/>
            <person name="Li P."/>
            <person name="Qiu J."/>
            <person name="Olsen K.M."/>
            <person name="Qiu Y."/>
        </authorList>
    </citation>
    <scope>NUCLEOTIDE SEQUENCE</scope>
    <source>
        <strain evidence="1">NBL</strain>
    </source>
</reference>
<proteinExistence type="predicted"/>
<evidence type="ECO:0000313" key="1">
    <source>
        <dbReference type="EMBL" id="KAK3185104.1"/>
    </source>
</evidence>
<name>A0AAE0DT89_9ROSI</name>
<gene>
    <name evidence="1" type="ORF">Dsin_032390</name>
</gene>
<protein>
    <submittedName>
        <fullName evidence="1">Uncharacterized protein</fullName>
    </submittedName>
</protein>
<sequence>MASTNSEIKRQPKTLAVENRGICDSQFSATASSEVNNNKQIAPSLFDFAENISSCSAPNDNLKIQMGQIHENLVGSNSNSKPRQPTLPRNRPTTLVDMMQFVKEWFDFEERENASCNASVVYCGNSVREKIFDCFDVVKNEEGNDKIKSSISGNFTQLEAEALDVGVVMKVHIEPTNQVDEETKQVKLQLEEPTIETIVLENFVSMSHVLVGQIVSTLGIGFENLKTKRARLRQWRIAWSFPAFRWTIVLVPFWI</sequence>
<dbReference type="AlphaFoldDB" id="A0AAE0DT89"/>
<accession>A0AAE0DT89</accession>
<comment type="caution">
    <text evidence="1">The sequence shown here is derived from an EMBL/GenBank/DDBJ whole genome shotgun (WGS) entry which is preliminary data.</text>
</comment>
<keyword evidence="2" id="KW-1185">Reference proteome</keyword>
<dbReference type="EMBL" id="JANJYJ010000010">
    <property type="protein sequence ID" value="KAK3185104.1"/>
    <property type="molecule type" value="Genomic_DNA"/>
</dbReference>